<dbReference type="EMBL" id="WPHR01000040">
    <property type="protein sequence ID" value="MUZ75933.1"/>
    <property type="molecule type" value="Genomic_DNA"/>
</dbReference>
<keyword evidence="2" id="KW-0670">Pyruvate</keyword>
<dbReference type="RefSeq" id="WP_156616475.1">
    <property type="nucleotide sequence ID" value="NZ_WPHR01000040.1"/>
</dbReference>
<dbReference type="Gene3D" id="1.20.120.450">
    <property type="entry name" value="dinb family like domain"/>
    <property type="match status" value="1"/>
</dbReference>
<gene>
    <name evidence="2" type="ORF">GOZ90_25050</name>
</gene>
<dbReference type="GO" id="GO:0016853">
    <property type="term" value="F:isomerase activity"/>
    <property type="evidence" value="ECO:0007669"/>
    <property type="project" value="UniProtKB-KW"/>
</dbReference>
<keyword evidence="2" id="KW-0413">Isomerase</keyword>
<comment type="caution">
    <text evidence="2">The sequence shown here is derived from an EMBL/GenBank/DDBJ whole genome shotgun (WGS) entry which is preliminary data.</text>
</comment>
<dbReference type="InterPro" id="IPR024344">
    <property type="entry name" value="MDMPI_metal-binding"/>
</dbReference>
<proteinExistence type="predicted"/>
<accession>A0A6L6VJB3</accession>
<reference evidence="2 3" key="1">
    <citation type="submission" date="2019-12" db="EMBL/GenBank/DDBJ databases">
        <title>Whole-genome sequencing of Allorhizobium vitis.</title>
        <authorList>
            <person name="Gan H.M."/>
            <person name="Szegedi E."/>
            <person name="Burr T."/>
            <person name="Savka M.A."/>
        </authorList>
    </citation>
    <scope>NUCLEOTIDE SEQUENCE [LARGE SCALE GENOMIC DNA]</scope>
    <source>
        <strain evidence="2 3">CG516</strain>
    </source>
</reference>
<organism evidence="2 3">
    <name type="scientific">Agrobacterium vitis</name>
    <name type="common">Rhizobium vitis</name>
    <dbReference type="NCBI Taxonomy" id="373"/>
    <lineage>
        <taxon>Bacteria</taxon>
        <taxon>Pseudomonadati</taxon>
        <taxon>Pseudomonadota</taxon>
        <taxon>Alphaproteobacteria</taxon>
        <taxon>Hyphomicrobiales</taxon>
        <taxon>Rhizobiaceae</taxon>
        <taxon>Rhizobium/Agrobacterium group</taxon>
        <taxon>Agrobacterium</taxon>
    </lineage>
</organism>
<dbReference type="SUPFAM" id="SSF109854">
    <property type="entry name" value="DinB/YfiT-like putative metalloenzymes"/>
    <property type="match status" value="1"/>
</dbReference>
<dbReference type="GO" id="GO:0046872">
    <property type="term" value="F:metal ion binding"/>
    <property type="evidence" value="ECO:0007669"/>
    <property type="project" value="InterPro"/>
</dbReference>
<dbReference type="Pfam" id="PF11716">
    <property type="entry name" value="MDMPI_N"/>
    <property type="match status" value="1"/>
</dbReference>
<sequence>MALSLEEARHALRERQGLGARYDCEEAPASDLSLARLGTAYFARKLNELTDAQLDLPSRLPNWSRRHLIADICYQARRLARLMEAARQGRSEERLDEPDAQIEDVDFGASLPARALRNLFYHAQIHLNVEWRDLDAAGWQASIRSLRGDVVAIRQTPIMRAQAIWVAAVNLGNGASARDFPQALVRRLGEGSGPAAK</sequence>
<evidence type="ECO:0000313" key="2">
    <source>
        <dbReference type="EMBL" id="MUZ75933.1"/>
    </source>
</evidence>
<name>A0A6L6VJB3_AGRVI</name>
<protein>
    <submittedName>
        <fullName evidence="2">Maleylpyruvate isomerase</fullName>
    </submittedName>
</protein>
<dbReference type="InterPro" id="IPR034660">
    <property type="entry name" value="DinB/YfiT-like"/>
</dbReference>
<dbReference type="Proteomes" id="UP000477951">
    <property type="component" value="Unassembled WGS sequence"/>
</dbReference>
<evidence type="ECO:0000259" key="1">
    <source>
        <dbReference type="Pfam" id="PF11716"/>
    </source>
</evidence>
<evidence type="ECO:0000313" key="3">
    <source>
        <dbReference type="Proteomes" id="UP000477951"/>
    </source>
</evidence>
<dbReference type="AlphaFoldDB" id="A0A6L6VJB3"/>
<feature type="domain" description="Mycothiol-dependent maleylpyruvate isomerase metal-binding" evidence="1">
    <location>
        <begin position="36"/>
        <end position="166"/>
    </location>
</feature>